<dbReference type="EMBL" id="KV417496">
    <property type="protein sequence ID" value="KZP30002.1"/>
    <property type="molecule type" value="Genomic_DNA"/>
</dbReference>
<dbReference type="SMART" id="SM00320">
    <property type="entry name" value="WD40"/>
    <property type="match status" value="3"/>
</dbReference>
<dbReference type="SUPFAM" id="SSF50978">
    <property type="entry name" value="WD40 repeat-like"/>
    <property type="match status" value="1"/>
</dbReference>
<gene>
    <name evidence="6" type="ORF">FIBSPDRAFT_726621</name>
</gene>
<dbReference type="AlphaFoldDB" id="A0A166SZ58"/>
<dbReference type="InterPro" id="IPR019775">
    <property type="entry name" value="WD40_repeat_CS"/>
</dbReference>
<organism evidence="6 7">
    <name type="scientific">Athelia psychrophila</name>
    <dbReference type="NCBI Taxonomy" id="1759441"/>
    <lineage>
        <taxon>Eukaryota</taxon>
        <taxon>Fungi</taxon>
        <taxon>Dikarya</taxon>
        <taxon>Basidiomycota</taxon>
        <taxon>Agaricomycotina</taxon>
        <taxon>Agaricomycetes</taxon>
        <taxon>Agaricomycetidae</taxon>
        <taxon>Atheliales</taxon>
        <taxon>Atheliaceae</taxon>
        <taxon>Athelia</taxon>
    </lineage>
</organism>
<evidence type="ECO:0000256" key="5">
    <source>
        <dbReference type="PROSITE-ProRule" id="PRU00221"/>
    </source>
</evidence>
<reference evidence="6 7" key="1">
    <citation type="journal article" date="2016" name="Mol. Biol. Evol.">
        <title>Comparative Genomics of Early-Diverging Mushroom-Forming Fungi Provides Insights into the Origins of Lignocellulose Decay Capabilities.</title>
        <authorList>
            <person name="Nagy L.G."/>
            <person name="Riley R."/>
            <person name="Tritt A."/>
            <person name="Adam C."/>
            <person name="Daum C."/>
            <person name="Floudas D."/>
            <person name="Sun H."/>
            <person name="Yadav J.S."/>
            <person name="Pangilinan J."/>
            <person name="Larsson K.H."/>
            <person name="Matsuura K."/>
            <person name="Barry K."/>
            <person name="Labutti K."/>
            <person name="Kuo R."/>
            <person name="Ohm R.A."/>
            <person name="Bhattacharya S.S."/>
            <person name="Shirouzu T."/>
            <person name="Yoshinaga Y."/>
            <person name="Martin F.M."/>
            <person name="Grigoriev I.V."/>
            <person name="Hibbett D.S."/>
        </authorList>
    </citation>
    <scope>NUCLEOTIDE SEQUENCE [LARGE SCALE GENOMIC DNA]</scope>
    <source>
        <strain evidence="6 7">CBS 109695</strain>
    </source>
</reference>
<dbReference type="PROSITE" id="PS00678">
    <property type="entry name" value="WD_REPEATS_1"/>
    <property type="match status" value="1"/>
</dbReference>
<dbReference type="InterPro" id="IPR001680">
    <property type="entry name" value="WD40_rpt"/>
</dbReference>
<keyword evidence="2 5" id="KW-0853">WD repeat</keyword>
<accession>A0A166SZ58</accession>
<dbReference type="OrthoDB" id="2800964at2759"/>
<dbReference type="PANTHER" id="PTHR22846:SF2">
    <property type="entry name" value="F-BOX-LIKE_WD REPEAT-CONTAINING PROTEIN EBI"/>
    <property type="match status" value="1"/>
</dbReference>
<dbReference type="Gene3D" id="2.130.10.10">
    <property type="entry name" value="YVTN repeat-like/Quinoprotein amine dehydrogenase"/>
    <property type="match status" value="1"/>
</dbReference>
<dbReference type="STRING" id="436010.A0A166SZ58"/>
<dbReference type="InterPro" id="IPR045183">
    <property type="entry name" value="Ebi-like"/>
</dbReference>
<dbReference type="Proteomes" id="UP000076532">
    <property type="component" value="Unassembled WGS sequence"/>
</dbReference>
<evidence type="ECO:0000256" key="2">
    <source>
        <dbReference type="ARBA" id="ARBA00022574"/>
    </source>
</evidence>
<dbReference type="Pfam" id="PF00400">
    <property type="entry name" value="WD40"/>
    <property type="match status" value="1"/>
</dbReference>
<keyword evidence="7" id="KW-1185">Reference proteome</keyword>
<name>A0A166SZ58_9AGAM</name>
<proteinExistence type="predicted"/>
<evidence type="ECO:0000256" key="4">
    <source>
        <dbReference type="ARBA" id="ARBA00023242"/>
    </source>
</evidence>
<evidence type="ECO:0000256" key="3">
    <source>
        <dbReference type="ARBA" id="ARBA00022737"/>
    </source>
</evidence>
<dbReference type="InterPro" id="IPR015943">
    <property type="entry name" value="WD40/YVTN_repeat-like_dom_sf"/>
</dbReference>
<dbReference type="InterPro" id="IPR036322">
    <property type="entry name" value="WD40_repeat_dom_sf"/>
</dbReference>
<sequence>RFELSCTLQGLSEGVNTLAVSPDRLYLLSGCNDGQIFIWNILTREILQDIDCAFNGQISCSVWMDTTRSFVFGCGDGSVHLYRWLATRGCYIYIMQEKSHGDAVQCIAYDPLHKCLASISKTSLQIWMILDSSK</sequence>
<evidence type="ECO:0000313" key="7">
    <source>
        <dbReference type="Proteomes" id="UP000076532"/>
    </source>
</evidence>
<dbReference type="GO" id="GO:0006357">
    <property type="term" value="P:regulation of transcription by RNA polymerase II"/>
    <property type="evidence" value="ECO:0007669"/>
    <property type="project" value="TreeGrafter"/>
</dbReference>
<feature type="repeat" description="WD" evidence="5">
    <location>
        <begin position="8"/>
        <end position="49"/>
    </location>
</feature>
<keyword evidence="3" id="KW-0677">Repeat</keyword>
<dbReference type="GO" id="GO:0003714">
    <property type="term" value="F:transcription corepressor activity"/>
    <property type="evidence" value="ECO:0007669"/>
    <property type="project" value="InterPro"/>
</dbReference>
<evidence type="ECO:0000256" key="1">
    <source>
        <dbReference type="ARBA" id="ARBA00004123"/>
    </source>
</evidence>
<protein>
    <submittedName>
        <fullName evidence="6">WD40 repeat-like protein</fullName>
    </submittedName>
</protein>
<evidence type="ECO:0000313" key="6">
    <source>
        <dbReference type="EMBL" id="KZP30002.1"/>
    </source>
</evidence>
<comment type="subcellular location">
    <subcellularLocation>
        <location evidence="1">Nucleus</location>
    </subcellularLocation>
</comment>
<feature type="non-terminal residue" evidence="6">
    <location>
        <position position="1"/>
    </location>
</feature>
<dbReference type="GO" id="GO:0000118">
    <property type="term" value="C:histone deacetylase complex"/>
    <property type="evidence" value="ECO:0007669"/>
    <property type="project" value="TreeGrafter"/>
</dbReference>
<dbReference type="PANTHER" id="PTHR22846">
    <property type="entry name" value="WD40 REPEAT PROTEIN"/>
    <property type="match status" value="1"/>
</dbReference>
<dbReference type="PROSITE" id="PS50082">
    <property type="entry name" value="WD_REPEATS_2"/>
    <property type="match status" value="1"/>
</dbReference>
<dbReference type="PROSITE" id="PS50294">
    <property type="entry name" value="WD_REPEATS_REGION"/>
    <property type="match status" value="1"/>
</dbReference>
<keyword evidence="4" id="KW-0539">Nucleus</keyword>